<dbReference type="PANTHER" id="PTHR48060:SF21">
    <property type="entry name" value="L DOMAIN-LIKE PROTEIN"/>
    <property type="match status" value="1"/>
</dbReference>
<dbReference type="PANTHER" id="PTHR48060">
    <property type="entry name" value="DNA DAMAGE-REPAIR/TOLERATION PROTEIN DRT100"/>
    <property type="match status" value="1"/>
</dbReference>
<keyword evidence="8" id="KW-0325">Glycoprotein</keyword>
<dbReference type="AlphaFoldDB" id="A0A8T2RLA0"/>
<evidence type="ECO:0000256" key="8">
    <source>
        <dbReference type="ARBA" id="ARBA00023180"/>
    </source>
</evidence>
<dbReference type="Pfam" id="PF13855">
    <property type="entry name" value="LRR_8"/>
    <property type="match status" value="2"/>
</dbReference>
<dbReference type="InterPro" id="IPR013210">
    <property type="entry name" value="LRR_N_plant-typ"/>
</dbReference>
<sequence length="471" mass="49832">MARNSRPRISISKTCSGRSTDLQMLRSLLILLLTIVIASSTRSVSALIDSLVCDDDYGDDDGIVVSPGSAACADNDRQALLMFKASIISDPNNALADWTQLPSGRNCCAWNGVTCDGVSGRVVRLKLPNQQLKGTLSPELGALSELQALILHNNDLSGGIPASLAKLSSLARLCLGGTSLSGSIPEAFGRGLTSLQLLDISDSSLSGSLPASLGGMSRLGRLYLKNNHITGTLPPSFGRLSNLYDATFSNNKLSGRIPEGICSNLTTLISLSLDNNQITGLPTDLHNCVTLQYLSLSGNPLQSADSVAGIVTAPMIMEIDLSNCGLTGNFPSWIEKLPHYEGPRGFDDDLWPSITLSDNKLSGEIPAMAIAALPGYMRTVALDKNRFSGPIPPTFANISSLWGLALQENQFSGVIPSAFEQMTSLTYFNVSYNNLSGSIPQDAPFTNFSISAYQPGNLGLCGLPLAPCNEG</sequence>
<dbReference type="FunFam" id="3.80.10.10:FF:000129">
    <property type="entry name" value="Leucine-rich repeat receptor-like kinase"/>
    <property type="match status" value="1"/>
</dbReference>
<keyword evidence="7" id="KW-0472">Membrane</keyword>
<protein>
    <recommendedName>
        <fullName evidence="9">Leucine-rich repeat-containing N-terminal plant-type domain-containing protein</fullName>
    </recommendedName>
</protein>
<keyword evidence="2" id="KW-0433">Leucine-rich repeat</keyword>
<dbReference type="EMBL" id="CM035431">
    <property type="protein sequence ID" value="KAH7296293.1"/>
    <property type="molecule type" value="Genomic_DNA"/>
</dbReference>
<evidence type="ECO:0000259" key="9">
    <source>
        <dbReference type="Pfam" id="PF08263"/>
    </source>
</evidence>
<evidence type="ECO:0000256" key="5">
    <source>
        <dbReference type="ARBA" id="ARBA00022737"/>
    </source>
</evidence>
<evidence type="ECO:0000256" key="1">
    <source>
        <dbReference type="ARBA" id="ARBA00004167"/>
    </source>
</evidence>
<keyword evidence="3" id="KW-0812">Transmembrane</keyword>
<dbReference type="Gene3D" id="3.80.10.10">
    <property type="entry name" value="Ribonuclease Inhibitor"/>
    <property type="match status" value="2"/>
</dbReference>
<evidence type="ECO:0000313" key="10">
    <source>
        <dbReference type="EMBL" id="KAH7296293.1"/>
    </source>
</evidence>
<dbReference type="Pfam" id="PF08263">
    <property type="entry name" value="LRRNT_2"/>
    <property type="match status" value="1"/>
</dbReference>
<gene>
    <name evidence="10" type="ORF">KP509_26G018200</name>
</gene>
<name>A0A8T2RLA0_CERRI</name>
<evidence type="ECO:0000256" key="3">
    <source>
        <dbReference type="ARBA" id="ARBA00022692"/>
    </source>
</evidence>
<dbReference type="OMA" id="MIMEIDL"/>
<evidence type="ECO:0000313" key="11">
    <source>
        <dbReference type="Proteomes" id="UP000825935"/>
    </source>
</evidence>
<dbReference type="InterPro" id="IPR003591">
    <property type="entry name" value="Leu-rich_rpt_typical-subtyp"/>
</dbReference>
<keyword evidence="4" id="KW-0732">Signal</keyword>
<dbReference type="InterPro" id="IPR032675">
    <property type="entry name" value="LRR_dom_sf"/>
</dbReference>
<dbReference type="Pfam" id="PF00560">
    <property type="entry name" value="LRR_1"/>
    <property type="match status" value="4"/>
</dbReference>
<dbReference type="Proteomes" id="UP000825935">
    <property type="component" value="Chromosome 26"/>
</dbReference>
<organism evidence="10 11">
    <name type="scientific">Ceratopteris richardii</name>
    <name type="common">Triangle waterfern</name>
    <dbReference type="NCBI Taxonomy" id="49495"/>
    <lineage>
        <taxon>Eukaryota</taxon>
        <taxon>Viridiplantae</taxon>
        <taxon>Streptophyta</taxon>
        <taxon>Embryophyta</taxon>
        <taxon>Tracheophyta</taxon>
        <taxon>Polypodiopsida</taxon>
        <taxon>Polypodiidae</taxon>
        <taxon>Polypodiales</taxon>
        <taxon>Pteridineae</taxon>
        <taxon>Pteridaceae</taxon>
        <taxon>Parkerioideae</taxon>
        <taxon>Ceratopteris</taxon>
    </lineage>
</organism>
<feature type="domain" description="Leucine-rich repeat-containing N-terminal plant-type" evidence="9">
    <location>
        <begin position="74"/>
        <end position="116"/>
    </location>
</feature>
<dbReference type="OrthoDB" id="676979at2759"/>
<dbReference type="InterPro" id="IPR053211">
    <property type="entry name" value="DNA_repair-toleration"/>
</dbReference>
<dbReference type="FunFam" id="3.80.10.10:FF:000041">
    <property type="entry name" value="LRR receptor-like serine/threonine-protein kinase ERECTA"/>
    <property type="match status" value="1"/>
</dbReference>
<evidence type="ECO:0000256" key="6">
    <source>
        <dbReference type="ARBA" id="ARBA00022989"/>
    </source>
</evidence>
<evidence type="ECO:0000256" key="4">
    <source>
        <dbReference type="ARBA" id="ARBA00022729"/>
    </source>
</evidence>
<keyword evidence="11" id="KW-1185">Reference proteome</keyword>
<dbReference type="GO" id="GO:0016020">
    <property type="term" value="C:membrane"/>
    <property type="evidence" value="ECO:0007669"/>
    <property type="project" value="UniProtKB-SubCell"/>
</dbReference>
<reference evidence="10" key="1">
    <citation type="submission" date="2021-08" db="EMBL/GenBank/DDBJ databases">
        <title>WGS assembly of Ceratopteris richardii.</title>
        <authorList>
            <person name="Marchant D.B."/>
            <person name="Chen G."/>
            <person name="Jenkins J."/>
            <person name="Shu S."/>
            <person name="Leebens-Mack J."/>
            <person name="Grimwood J."/>
            <person name="Schmutz J."/>
            <person name="Soltis P."/>
            <person name="Soltis D."/>
            <person name="Chen Z.-H."/>
        </authorList>
    </citation>
    <scope>NUCLEOTIDE SEQUENCE</scope>
    <source>
        <strain evidence="10">Whitten #5841</strain>
        <tissue evidence="10">Leaf</tissue>
    </source>
</reference>
<comment type="subcellular location">
    <subcellularLocation>
        <location evidence="1">Membrane</location>
        <topology evidence="1">Single-pass membrane protein</topology>
    </subcellularLocation>
</comment>
<comment type="caution">
    <text evidence="10">The sequence shown here is derived from an EMBL/GenBank/DDBJ whole genome shotgun (WGS) entry which is preliminary data.</text>
</comment>
<dbReference type="InterPro" id="IPR001611">
    <property type="entry name" value="Leu-rich_rpt"/>
</dbReference>
<accession>A0A8T2RLA0</accession>
<keyword evidence="5" id="KW-0677">Repeat</keyword>
<evidence type="ECO:0000256" key="2">
    <source>
        <dbReference type="ARBA" id="ARBA00022614"/>
    </source>
</evidence>
<dbReference type="SMART" id="SM00369">
    <property type="entry name" value="LRR_TYP"/>
    <property type="match status" value="6"/>
</dbReference>
<evidence type="ECO:0000256" key="7">
    <source>
        <dbReference type="ARBA" id="ARBA00023136"/>
    </source>
</evidence>
<keyword evidence="6" id="KW-1133">Transmembrane helix</keyword>
<proteinExistence type="predicted"/>
<dbReference type="SUPFAM" id="SSF52058">
    <property type="entry name" value="L domain-like"/>
    <property type="match status" value="1"/>
</dbReference>